<evidence type="ECO:0000259" key="9">
    <source>
        <dbReference type="PROSITE" id="PS50002"/>
    </source>
</evidence>
<dbReference type="Gene3D" id="1.20.1270.60">
    <property type="entry name" value="Arfaptin homology (AH) domain/BAR domain"/>
    <property type="match status" value="1"/>
</dbReference>
<name>A0A6G1S870_9ACAR</name>
<protein>
    <submittedName>
        <fullName evidence="11">Amphiphysin</fullName>
    </submittedName>
</protein>
<dbReference type="FunFam" id="2.30.30.40:FF:000172">
    <property type="entry name" value="Amphiphysin, isoform B"/>
    <property type="match status" value="1"/>
</dbReference>
<dbReference type="EMBL" id="GGYP01001586">
    <property type="protein sequence ID" value="MDE46357.1"/>
    <property type="molecule type" value="Transcribed_RNA"/>
</dbReference>
<dbReference type="GO" id="GO:0005543">
    <property type="term" value="F:phospholipid binding"/>
    <property type="evidence" value="ECO:0007669"/>
    <property type="project" value="TreeGrafter"/>
</dbReference>
<dbReference type="InterPro" id="IPR036028">
    <property type="entry name" value="SH3-like_dom_sf"/>
</dbReference>
<evidence type="ECO:0000256" key="2">
    <source>
        <dbReference type="ARBA" id="ARBA00004496"/>
    </source>
</evidence>
<dbReference type="SUPFAM" id="SSF50044">
    <property type="entry name" value="SH3-domain"/>
    <property type="match status" value="1"/>
</dbReference>
<dbReference type="SMART" id="SM00721">
    <property type="entry name" value="BAR"/>
    <property type="match status" value="1"/>
</dbReference>
<dbReference type="GO" id="GO:0005886">
    <property type="term" value="C:plasma membrane"/>
    <property type="evidence" value="ECO:0007669"/>
    <property type="project" value="TreeGrafter"/>
</dbReference>
<sequence length="379" mass="44139">MNDTKAQLFSSLVTKKTRRAKERLLQNFGKADKTTDELFEVYQLNFNRQQSTALNFQKHVRHYVACLKELNEAAKTMNSCLLDMYENDWPKHETFENNIYEANHINEELEEKIRELVLNPLEQYLGQFSGIREKIAKRARKLVDYDSQRHSFETLKQNQNNKQPDDAKLSKHRDHLEEARRIYETLNNELHEELPALYDNRLPFIITVFQRLFASHVTYHADGMAVQKSYLEVVEQLAKATQRGVLNTVKPLNSFHNNQLSSPPSSSATNNDKLMPMYPQSDLMAVKNRDLNQTERKNVFSTEPSGPPITNKQPKPLYKVRATYKYLAEDEDELSFEAGDIIQVIEYDDPSEQEEGWLMGIKESDQQKGLFPANFTKEI</sequence>
<dbReference type="AlphaFoldDB" id="A0A6G1S870"/>
<evidence type="ECO:0000256" key="3">
    <source>
        <dbReference type="ARBA" id="ARBA00022443"/>
    </source>
</evidence>
<comment type="subcellular location">
    <subcellularLocation>
        <location evidence="2">Cytoplasm</location>
    </subcellularLocation>
    <subcellularLocation>
        <location evidence="1">Endomembrane system</location>
    </subcellularLocation>
</comment>
<evidence type="ECO:0000313" key="11">
    <source>
        <dbReference type="EMBL" id="MDE46357.1"/>
    </source>
</evidence>
<dbReference type="SUPFAM" id="SSF103657">
    <property type="entry name" value="BAR/IMD domain-like"/>
    <property type="match status" value="1"/>
</dbReference>
<dbReference type="FunFam" id="1.20.1270.60:FF:000013">
    <property type="entry name" value="Amphiphysin isoform 2"/>
    <property type="match status" value="1"/>
</dbReference>
<dbReference type="GO" id="GO:0012505">
    <property type="term" value="C:endomembrane system"/>
    <property type="evidence" value="ECO:0007669"/>
    <property type="project" value="UniProtKB-SubCell"/>
</dbReference>
<dbReference type="CDD" id="cd11790">
    <property type="entry name" value="SH3_Amphiphysin"/>
    <property type="match status" value="1"/>
</dbReference>
<dbReference type="PROSITE" id="PS51021">
    <property type="entry name" value="BAR"/>
    <property type="match status" value="1"/>
</dbReference>
<dbReference type="PROSITE" id="PS50002">
    <property type="entry name" value="SH3"/>
    <property type="match status" value="1"/>
</dbReference>
<dbReference type="Pfam" id="PF03114">
    <property type="entry name" value="BAR"/>
    <property type="match status" value="1"/>
</dbReference>
<dbReference type="Gene3D" id="2.30.30.40">
    <property type="entry name" value="SH3 Domains"/>
    <property type="match status" value="1"/>
</dbReference>
<evidence type="ECO:0000256" key="6">
    <source>
        <dbReference type="ARBA" id="ARBA00023136"/>
    </source>
</evidence>
<dbReference type="InterPro" id="IPR001452">
    <property type="entry name" value="SH3_domain"/>
</dbReference>
<dbReference type="InterPro" id="IPR027267">
    <property type="entry name" value="AH/BAR_dom_sf"/>
</dbReference>
<dbReference type="PANTHER" id="PTHR46514:SF3">
    <property type="entry name" value="AMPHIPHYSIN"/>
    <property type="match status" value="1"/>
</dbReference>
<dbReference type="InterPro" id="IPR004148">
    <property type="entry name" value="BAR_dom"/>
</dbReference>
<dbReference type="GO" id="GO:0005737">
    <property type="term" value="C:cytoplasm"/>
    <property type="evidence" value="ECO:0007669"/>
    <property type="project" value="UniProtKB-SubCell"/>
</dbReference>
<feature type="domain" description="SH3" evidence="9">
    <location>
        <begin position="315"/>
        <end position="379"/>
    </location>
</feature>
<accession>A0A6G1S870</accession>
<dbReference type="InterPro" id="IPR003005">
    <property type="entry name" value="Amphiphysin"/>
</dbReference>
<feature type="domain" description="BAR" evidence="10">
    <location>
        <begin position="24"/>
        <end position="243"/>
    </location>
</feature>
<keyword evidence="6" id="KW-0472">Membrane</keyword>
<dbReference type="PRINTS" id="PR01251">
    <property type="entry name" value="AMPHIPHYSIN"/>
</dbReference>
<keyword evidence="3 7" id="KW-0728">SH3 domain</keyword>
<dbReference type="PRINTS" id="PR00452">
    <property type="entry name" value="SH3DOMAIN"/>
</dbReference>
<evidence type="ECO:0000256" key="5">
    <source>
        <dbReference type="ARBA" id="ARBA00023054"/>
    </source>
</evidence>
<evidence type="ECO:0000259" key="10">
    <source>
        <dbReference type="PROSITE" id="PS51021"/>
    </source>
</evidence>
<keyword evidence="5 8" id="KW-0175">Coiled coil</keyword>
<feature type="coiled-coil region" evidence="8">
    <location>
        <begin position="92"/>
        <end position="119"/>
    </location>
</feature>
<evidence type="ECO:0000256" key="7">
    <source>
        <dbReference type="PROSITE-ProRule" id="PRU00192"/>
    </source>
</evidence>
<dbReference type="SMART" id="SM00326">
    <property type="entry name" value="SH3"/>
    <property type="match status" value="1"/>
</dbReference>
<keyword evidence="4" id="KW-0963">Cytoplasm</keyword>
<evidence type="ECO:0000256" key="8">
    <source>
        <dbReference type="SAM" id="Coils"/>
    </source>
</evidence>
<reference evidence="11" key="1">
    <citation type="submission" date="2018-10" db="EMBL/GenBank/DDBJ databases">
        <title>Transcriptome assembly of Aceria tosichella (Wheat curl mite) Type 2.</title>
        <authorList>
            <person name="Scully E.D."/>
            <person name="Geib S.M."/>
            <person name="Palmer N.A."/>
            <person name="Gupta A.K."/>
            <person name="Sarath G."/>
            <person name="Tatineni S."/>
        </authorList>
    </citation>
    <scope>NUCLEOTIDE SEQUENCE</scope>
    <source>
        <strain evidence="11">LincolnNE</strain>
    </source>
</reference>
<evidence type="ECO:0000256" key="1">
    <source>
        <dbReference type="ARBA" id="ARBA00004308"/>
    </source>
</evidence>
<proteinExistence type="predicted"/>
<gene>
    <name evidence="11" type="primary">Amph</name>
    <name evidence="11" type="ORF">g.20448</name>
</gene>
<dbReference type="PANTHER" id="PTHR46514">
    <property type="entry name" value="AMPHIPHYSIN"/>
    <property type="match status" value="1"/>
</dbReference>
<dbReference type="Pfam" id="PF14604">
    <property type="entry name" value="SH3_9"/>
    <property type="match status" value="1"/>
</dbReference>
<organism evidence="11">
    <name type="scientific">Aceria tosichella</name>
    <name type="common">wheat curl mite</name>
    <dbReference type="NCBI Taxonomy" id="561515"/>
    <lineage>
        <taxon>Eukaryota</taxon>
        <taxon>Metazoa</taxon>
        <taxon>Ecdysozoa</taxon>
        <taxon>Arthropoda</taxon>
        <taxon>Chelicerata</taxon>
        <taxon>Arachnida</taxon>
        <taxon>Acari</taxon>
        <taxon>Acariformes</taxon>
        <taxon>Trombidiformes</taxon>
        <taxon>Prostigmata</taxon>
        <taxon>Eupodina</taxon>
        <taxon>Eriophyoidea</taxon>
        <taxon>Eriophyidae</taxon>
        <taxon>Eriophyinae</taxon>
        <taxon>Aceriini</taxon>
        <taxon>Aceria</taxon>
    </lineage>
</organism>
<evidence type="ECO:0000256" key="4">
    <source>
        <dbReference type="ARBA" id="ARBA00022490"/>
    </source>
</evidence>